<protein>
    <recommendedName>
        <fullName evidence="4">Secreted protein</fullName>
    </recommendedName>
</protein>
<gene>
    <name evidence="2" type="ORF">PF008_g6738</name>
</gene>
<feature type="signal peptide" evidence="1">
    <location>
        <begin position="1"/>
        <end position="28"/>
    </location>
</feature>
<evidence type="ECO:0008006" key="4">
    <source>
        <dbReference type="Google" id="ProtNLM"/>
    </source>
</evidence>
<dbReference type="AlphaFoldDB" id="A0A6G0S4J0"/>
<evidence type="ECO:0000313" key="3">
    <source>
        <dbReference type="Proteomes" id="UP000486351"/>
    </source>
</evidence>
<dbReference type="EMBL" id="QXFY01000271">
    <property type="protein sequence ID" value="KAE9349781.1"/>
    <property type="molecule type" value="Genomic_DNA"/>
</dbReference>
<evidence type="ECO:0000313" key="2">
    <source>
        <dbReference type="EMBL" id="KAE9349781.1"/>
    </source>
</evidence>
<dbReference type="Proteomes" id="UP000486351">
    <property type="component" value="Unassembled WGS sequence"/>
</dbReference>
<keyword evidence="1" id="KW-0732">Signal</keyword>
<organism evidence="2 3">
    <name type="scientific">Phytophthora fragariae</name>
    <dbReference type="NCBI Taxonomy" id="53985"/>
    <lineage>
        <taxon>Eukaryota</taxon>
        <taxon>Sar</taxon>
        <taxon>Stramenopiles</taxon>
        <taxon>Oomycota</taxon>
        <taxon>Peronosporomycetes</taxon>
        <taxon>Peronosporales</taxon>
        <taxon>Peronosporaceae</taxon>
        <taxon>Phytophthora</taxon>
    </lineage>
</organism>
<reference evidence="2 3" key="1">
    <citation type="submission" date="2018-09" db="EMBL/GenBank/DDBJ databases">
        <title>Genomic investigation of the strawberry pathogen Phytophthora fragariae indicates pathogenicity is determined by transcriptional variation in three key races.</title>
        <authorList>
            <person name="Adams T.M."/>
            <person name="Armitage A.D."/>
            <person name="Sobczyk M.K."/>
            <person name="Bates H.J."/>
            <person name="Dunwell J.M."/>
            <person name="Nellist C.F."/>
            <person name="Harrison R.J."/>
        </authorList>
    </citation>
    <scope>NUCLEOTIDE SEQUENCE [LARGE SCALE GENOMIC DNA]</scope>
    <source>
        <strain evidence="2 3">NOV-77</strain>
    </source>
</reference>
<comment type="caution">
    <text evidence="2">The sequence shown here is derived from an EMBL/GenBank/DDBJ whole genome shotgun (WGS) entry which is preliminary data.</text>
</comment>
<accession>A0A6G0S4J0</accession>
<feature type="chain" id="PRO_5026317569" description="Secreted protein" evidence="1">
    <location>
        <begin position="29"/>
        <end position="80"/>
    </location>
</feature>
<proteinExistence type="predicted"/>
<evidence type="ECO:0000256" key="1">
    <source>
        <dbReference type="SAM" id="SignalP"/>
    </source>
</evidence>
<name>A0A6G0S4J0_9STRA</name>
<sequence>MKACTAVHTGPATVLSVWLSTHWFCCSTFYCQSYGLRLQSKVICTTGRPSPCEHGPFARNSDATVEMSKIFTKFDDVSQM</sequence>